<dbReference type="GO" id="GO:0005829">
    <property type="term" value="C:cytosol"/>
    <property type="evidence" value="ECO:0007669"/>
    <property type="project" value="TreeGrafter"/>
</dbReference>
<dbReference type="Proteomes" id="UP000886841">
    <property type="component" value="Unassembled WGS sequence"/>
</dbReference>
<accession>A0A9D1EHQ3</accession>
<keyword evidence="2" id="KW-0456">Lyase</keyword>
<dbReference type="Pfam" id="PF02901">
    <property type="entry name" value="PFL-like"/>
    <property type="match status" value="1"/>
</dbReference>
<dbReference type="InterPro" id="IPR004184">
    <property type="entry name" value="PFL_dom"/>
</dbReference>
<evidence type="ECO:0000313" key="6">
    <source>
        <dbReference type="EMBL" id="HIR92130.1"/>
    </source>
</evidence>
<organism evidence="6 7">
    <name type="scientific">Candidatus Egerieimonas intestinavium</name>
    <dbReference type="NCBI Taxonomy" id="2840777"/>
    <lineage>
        <taxon>Bacteria</taxon>
        <taxon>Bacillati</taxon>
        <taxon>Bacillota</taxon>
        <taxon>Clostridia</taxon>
        <taxon>Lachnospirales</taxon>
        <taxon>Lachnospiraceae</taxon>
        <taxon>Lachnospiraceae incertae sedis</taxon>
        <taxon>Candidatus Egerieimonas</taxon>
    </lineage>
</organism>
<evidence type="ECO:0000259" key="4">
    <source>
        <dbReference type="PROSITE" id="PS51149"/>
    </source>
</evidence>
<dbReference type="Pfam" id="PF01228">
    <property type="entry name" value="Gly_radical"/>
    <property type="match status" value="1"/>
</dbReference>
<dbReference type="NCBIfam" id="TIGR01774">
    <property type="entry name" value="PFL2-3"/>
    <property type="match status" value="1"/>
</dbReference>
<evidence type="ECO:0000256" key="3">
    <source>
        <dbReference type="PROSITE-ProRule" id="PRU00493"/>
    </source>
</evidence>
<dbReference type="InterPro" id="IPR051215">
    <property type="entry name" value="GRE"/>
</dbReference>
<comment type="caution">
    <text evidence="6">The sequence shown here is derived from an EMBL/GenBank/DDBJ whole genome shotgun (WGS) entry which is preliminary data.</text>
</comment>
<dbReference type="GO" id="GO:0016829">
    <property type="term" value="F:lyase activity"/>
    <property type="evidence" value="ECO:0007669"/>
    <property type="project" value="UniProtKB-KW"/>
</dbReference>
<dbReference type="PROSITE" id="PS51554">
    <property type="entry name" value="PFL"/>
    <property type="match status" value="1"/>
</dbReference>
<feature type="modified residue" description="Glycine radical" evidence="3">
    <location>
        <position position="764"/>
    </location>
</feature>
<dbReference type="Gene3D" id="3.20.70.20">
    <property type="match status" value="1"/>
</dbReference>
<evidence type="ECO:0000256" key="2">
    <source>
        <dbReference type="ARBA" id="ARBA00023239"/>
    </source>
</evidence>
<dbReference type="AlphaFoldDB" id="A0A9D1EHQ3"/>
<feature type="domain" description="PFL" evidence="5">
    <location>
        <begin position="4"/>
        <end position="661"/>
    </location>
</feature>
<reference evidence="6" key="2">
    <citation type="journal article" date="2021" name="PeerJ">
        <title>Extensive microbial diversity within the chicken gut microbiome revealed by metagenomics and culture.</title>
        <authorList>
            <person name="Gilroy R."/>
            <person name="Ravi A."/>
            <person name="Getino M."/>
            <person name="Pursley I."/>
            <person name="Horton D.L."/>
            <person name="Alikhan N.F."/>
            <person name="Baker D."/>
            <person name="Gharbi K."/>
            <person name="Hall N."/>
            <person name="Watson M."/>
            <person name="Adriaenssens E.M."/>
            <person name="Foster-Nyarko E."/>
            <person name="Jarju S."/>
            <person name="Secka A."/>
            <person name="Antonio M."/>
            <person name="Oren A."/>
            <person name="Chaudhuri R.R."/>
            <person name="La Ragione R."/>
            <person name="Hildebrand F."/>
            <person name="Pallen M.J."/>
        </authorList>
    </citation>
    <scope>NUCLEOTIDE SEQUENCE</scope>
    <source>
        <strain evidence="6">ChiSxjej1B13-7041</strain>
    </source>
</reference>
<protein>
    <submittedName>
        <fullName evidence="6">Formate C-acetyltransferase/glycerol dehydratase family glycyl radical enzyme</fullName>
    </submittedName>
</protein>
<dbReference type="InterPro" id="IPR001150">
    <property type="entry name" value="Gly_radical"/>
</dbReference>
<sequence length="799" mass="88807">MMTERVQRLKDRFLEAKPTITAERILLATEGYKKYAGDAIPIFRAEVFAYVMERIQVHIREDELIVGAMSSATRAALVFPEYQATDWLISEMDQFATRPRDKMYVSDQDKEQIIACLKDYWRGKSLFDEVGSLLPEDAAYALEHELISVGTRRAPSTETVPNYRKLLAVGLEGIIQECQEKLATVRGENKELQEKVNFWKAGIIACRAVIRLAERYAQRADELADQEQDPKRQAELRTIAENCRTVPARSPQNFYQALQAIWFIHLAFHIETPAHACSFGRFDQITYPYLQKEEREGCLDRQAAQEVLECFFLKCNELIKIRDRWTATAFAGFPMWAILMVGGQDIYGADATNEVSYMCLTAGEDVQTAQPVLAMRVHKGTPDPLMRQACKMIQAGLATPGFFNDDVAIPIVLSKGGSREEALDWNIVGCTQPHPGGGGSDGTPDGGYVNLGKVLELVLHNGVDPATGKQVGLATGDPASFRQKEDIMAACKKQIEYFYQMIIKNFNIVQSAHMVRLPLIFASVVMDGCVENGKSVQEGGTKHNSVGLFATGPANVADSIVAIEDLVFKEKAMTLPELIAILDKNFQGEEPLRQRLLNNSAKVGNDDPYVDGIEREILGYCVDATQPYRDARGGRFDFTLMSQTMNVVQGAVVGALPDGRLAGEPVNDNASPMMGRDVNGPTATIRSIASLDQTRFWDGALFNLRFDPRGIEGEKGLKTIETVIKTYFQEGGQHIQINVVNDETLRDAQRHPERHRGLLVRVAGYMAYFTELDQVVQEAIINRTPHLDPTRGCGCGCGA</sequence>
<dbReference type="EMBL" id="DVHU01000014">
    <property type="protein sequence ID" value="HIR92130.1"/>
    <property type="molecule type" value="Genomic_DNA"/>
</dbReference>
<gene>
    <name evidence="6" type="ORF">IAB98_01745</name>
</gene>
<dbReference type="PROSITE" id="PS51149">
    <property type="entry name" value="GLY_RADICAL_2"/>
    <property type="match status" value="1"/>
</dbReference>
<evidence type="ECO:0000256" key="1">
    <source>
        <dbReference type="ARBA" id="ARBA00022818"/>
    </source>
</evidence>
<reference evidence="6" key="1">
    <citation type="submission" date="2020-10" db="EMBL/GenBank/DDBJ databases">
        <authorList>
            <person name="Gilroy R."/>
        </authorList>
    </citation>
    <scope>NUCLEOTIDE SEQUENCE</scope>
    <source>
        <strain evidence="6">ChiSxjej1B13-7041</strain>
    </source>
</reference>
<dbReference type="PANTHER" id="PTHR43641">
    <property type="entry name" value="FORMATE ACETYLTRANSFERASE 3-RELATED"/>
    <property type="match status" value="1"/>
</dbReference>
<dbReference type="InterPro" id="IPR010098">
    <property type="entry name" value="PFL2/GDeHydtase_fam"/>
</dbReference>
<keyword evidence="1 3" id="KW-0556">Organic radical</keyword>
<feature type="domain" description="Glycine radical" evidence="4">
    <location>
        <begin position="668"/>
        <end position="789"/>
    </location>
</feature>
<dbReference type="SUPFAM" id="SSF51998">
    <property type="entry name" value="PFL-like glycyl radical enzymes"/>
    <property type="match status" value="1"/>
</dbReference>
<proteinExistence type="predicted"/>
<evidence type="ECO:0000313" key="7">
    <source>
        <dbReference type="Proteomes" id="UP000886841"/>
    </source>
</evidence>
<name>A0A9D1EHQ3_9FIRM</name>
<evidence type="ECO:0000259" key="5">
    <source>
        <dbReference type="PROSITE" id="PS51554"/>
    </source>
</evidence>
<dbReference type="PANTHER" id="PTHR43641:SF2">
    <property type="entry name" value="DEHYDRATASE YBIW-RELATED"/>
    <property type="match status" value="1"/>
</dbReference>